<feature type="compositionally biased region" description="Basic and acidic residues" evidence="1">
    <location>
        <begin position="416"/>
        <end position="431"/>
    </location>
</feature>
<protein>
    <recommendedName>
        <fullName evidence="2">SaeA fourth Fn3-like domain-containing protein</fullName>
    </recommendedName>
</protein>
<feature type="domain" description="SaeA fourth Fn3-like" evidence="2">
    <location>
        <begin position="805"/>
        <end position="868"/>
    </location>
</feature>
<evidence type="ECO:0000313" key="4">
    <source>
        <dbReference type="Proteomes" id="UP000683310"/>
    </source>
</evidence>
<dbReference type="Proteomes" id="UP000683310">
    <property type="component" value="Chromosome"/>
</dbReference>
<evidence type="ECO:0000259" key="2">
    <source>
        <dbReference type="Pfam" id="PF25835"/>
    </source>
</evidence>
<organism evidence="3 4">
    <name type="scientific">Nocardia tengchongensis</name>
    <dbReference type="NCBI Taxonomy" id="2055889"/>
    <lineage>
        <taxon>Bacteria</taxon>
        <taxon>Bacillati</taxon>
        <taxon>Actinomycetota</taxon>
        <taxon>Actinomycetes</taxon>
        <taxon>Mycobacteriales</taxon>
        <taxon>Nocardiaceae</taxon>
        <taxon>Nocardia</taxon>
    </lineage>
</organism>
<feature type="compositionally biased region" description="Low complexity" evidence="1">
    <location>
        <begin position="405"/>
        <end position="415"/>
    </location>
</feature>
<feature type="compositionally biased region" description="Low complexity" evidence="1">
    <location>
        <begin position="370"/>
        <end position="397"/>
    </location>
</feature>
<dbReference type="InterPro" id="IPR058694">
    <property type="entry name" value="Fn3_SaeA_4th"/>
</dbReference>
<keyword evidence="4" id="KW-1185">Reference proteome</keyword>
<evidence type="ECO:0000313" key="3">
    <source>
        <dbReference type="EMBL" id="QVI20770.1"/>
    </source>
</evidence>
<gene>
    <name evidence="3" type="ORF">KHQ06_32500</name>
</gene>
<dbReference type="Pfam" id="PF25835">
    <property type="entry name" value="Fn3_SaeA_5th"/>
    <property type="match status" value="1"/>
</dbReference>
<feature type="compositionally biased region" description="Low complexity" evidence="1">
    <location>
        <begin position="732"/>
        <end position="744"/>
    </location>
</feature>
<accession>A0ABX8CRC6</accession>
<evidence type="ECO:0000256" key="1">
    <source>
        <dbReference type="SAM" id="MobiDB-lite"/>
    </source>
</evidence>
<reference evidence="3 4" key="1">
    <citation type="submission" date="2021-04" db="EMBL/GenBank/DDBJ databases">
        <title>Nocardia tengchongensis.</title>
        <authorList>
            <person name="Zhuang k."/>
            <person name="Ran Y."/>
            <person name="Li W."/>
        </authorList>
    </citation>
    <scope>NUCLEOTIDE SEQUENCE [LARGE SCALE GENOMIC DNA]</scope>
    <source>
        <strain evidence="3 4">CFH S0057</strain>
    </source>
</reference>
<name>A0ABX8CRC6_9NOCA</name>
<feature type="region of interest" description="Disordered" evidence="1">
    <location>
        <begin position="713"/>
        <end position="794"/>
    </location>
</feature>
<proteinExistence type="predicted"/>
<dbReference type="EMBL" id="CP074371">
    <property type="protein sequence ID" value="QVI20770.1"/>
    <property type="molecule type" value="Genomic_DNA"/>
</dbReference>
<feature type="region of interest" description="Disordered" evidence="1">
    <location>
        <begin position="330"/>
        <end position="484"/>
    </location>
</feature>
<feature type="compositionally biased region" description="Low complexity" evidence="1">
    <location>
        <begin position="340"/>
        <end position="360"/>
    </location>
</feature>
<feature type="compositionally biased region" description="Basic and acidic residues" evidence="1">
    <location>
        <begin position="462"/>
        <end position="473"/>
    </location>
</feature>
<sequence length="892" mass="93184">MHAFDPNDYRKRVLAAVERRGGLAESDAFELYDIPLADAPRLSDDEVAARVAEVWAFWQKLRDHPKFRVLAGLLVDAHSDLSGPLLHTGPRLHEADRVRQLRDRRDAERFEMLDAAIGRLVQRHNGIPAGKIAGLEDIGRLGGLTVAEVAERVRRHRIIDDAPAPPPPPAAPALSSDLRRQIRSLLAEFERLRDGGPVPTLLSLLDMDFSAAHRTTEIRLRAAALRARARELPPGRIRVVLDELLIHIGDLLEPGGPMVDAYLLTITESVTDQLRPQVRAAVLVEDLLVAPDFDYLLGVAIAGGLDRAAAERILIALADELGTTVEGREHLAAPPRPNGAAQTGSATTSSTYSTNPPHTAAGGGHGAAGSPGPQHDQGTGAAAGHAAATGSAAAGSDPAGGSGAGASDAQSPASARGHDGSARIDFTRPSRSEAGTGGPGSQHDSNASRETRTDGSSAGGPDRSRAPEPEHWQRTPYDGGAQSGRPWEAALRAARASLRAGRPKEAAAFVVDARRLVADDAAAARSVRAVGEDIDRVLAEAVVHWRGAVSCCAGRRFVEALSQHLDFLDRRAADVANPDPRGASRELLIGRARAAVIEAGRLFEALPADPALRMQAVLAVLDVCADHAEARAALAELRVGAPGRVTAARKPDGTVVISWTPSATEQVEYRVTRLLADGSGRVVGRTRGTALEDGGAPAGPMPVYGVVASISGRASEVTRSDQPSTPGQPDRTAAATGADGTSGAHGPRSTSAAHGPGADGRGGTPTANGPDGFPSANGPGGTSAAADPEPSGLPTVRALSERDGLLVFDWPTGITEVMVVARPDAPPVDPGDPRAQRWKVTNMRYEIEGGVRIPAEIPRPCHVAVASCRREPSGTLTVAAGFGAAARIRWVR</sequence>